<evidence type="ECO:0000256" key="2">
    <source>
        <dbReference type="ARBA" id="ARBA00023015"/>
    </source>
</evidence>
<evidence type="ECO:0000259" key="7">
    <source>
        <dbReference type="Pfam" id="PF08281"/>
    </source>
</evidence>
<dbReference type="InterPro" id="IPR039425">
    <property type="entry name" value="RNA_pol_sigma-70-like"/>
</dbReference>
<keyword evidence="2" id="KW-0805">Transcription regulation</keyword>
<keyword evidence="5" id="KW-0804">Transcription</keyword>
<evidence type="ECO:0000256" key="4">
    <source>
        <dbReference type="ARBA" id="ARBA00023125"/>
    </source>
</evidence>
<feature type="domain" description="RNA polymerase sigma factor 70 region 4 type 2" evidence="7">
    <location>
        <begin position="107"/>
        <end position="158"/>
    </location>
</feature>
<dbReference type="CDD" id="cd06171">
    <property type="entry name" value="Sigma70_r4"/>
    <property type="match status" value="1"/>
</dbReference>
<dbReference type="GO" id="GO:0003677">
    <property type="term" value="F:DNA binding"/>
    <property type="evidence" value="ECO:0007669"/>
    <property type="project" value="UniProtKB-KW"/>
</dbReference>
<dbReference type="InterPro" id="IPR013325">
    <property type="entry name" value="RNA_pol_sigma_r2"/>
</dbReference>
<evidence type="ECO:0000313" key="8">
    <source>
        <dbReference type="EMBL" id="PAV31003.1"/>
    </source>
</evidence>
<keyword evidence="3" id="KW-0731">Sigma factor</keyword>
<evidence type="ECO:0000259" key="6">
    <source>
        <dbReference type="Pfam" id="PF04542"/>
    </source>
</evidence>
<dbReference type="OrthoDB" id="9795666at2"/>
<dbReference type="AlphaFoldDB" id="A0A2A2IIT9"/>
<gene>
    <name evidence="8" type="ORF">CIL05_04650</name>
</gene>
<comment type="similarity">
    <text evidence="1">Belongs to the sigma-70 factor family. ECF subfamily.</text>
</comment>
<dbReference type="InterPro" id="IPR014284">
    <property type="entry name" value="RNA_pol_sigma-70_dom"/>
</dbReference>
<dbReference type="GO" id="GO:0006352">
    <property type="term" value="P:DNA-templated transcription initiation"/>
    <property type="evidence" value="ECO:0007669"/>
    <property type="project" value="InterPro"/>
</dbReference>
<evidence type="ECO:0000256" key="5">
    <source>
        <dbReference type="ARBA" id="ARBA00023163"/>
    </source>
</evidence>
<feature type="domain" description="RNA polymerase sigma-70 region 2" evidence="6">
    <location>
        <begin position="9"/>
        <end position="74"/>
    </location>
</feature>
<accession>A0A2A2IIT9</accession>
<evidence type="ECO:0000313" key="9">
    <source>
        <dbReference type="Proteomes" id="UP000218887"/>
    </source>
</evidence>
<dbReference type="Proteomes" id="UP000218887">
    <property type="component" value="Unassembled WGS sequence"/>
</dbReference>
<evidence type="ECO:0000256" key="1">
    <source>
        <dbReference type="ARBA" id="ARBA00010641"/>
    </source>
</evidence>
<evidence type="ECO:0008006" key="10">
    <source>
        <dbReference type="Google" id="ProtNLM"/>
    </source>
</evidence>
<protein>
    <recommendedName>
        <fullName evidence="10">RNA polymerase subunit sigma-24</fullName>
    </recommendedName>
</protein>
<sequence>MKKYIFTELFEQYQLPLFRYLMQMTRNRELAEELLQETFYRAMVSLKVKNMLHARAWLFKVARNLFIDSVRKSNAEQRMVDKVKMEHIPISDLGNPEQQLEKRTRQEELEEVMGMLPERMQTILYLREIQGLTYKELSTTMNLTESQVKTTLHRARQKFREYDKRLRKGDLESEKR</sequence>
<dbReference type="InterPro" id="IPR013249">
    <property type="entry name" value="RNA_pol_sigma70_r4_t2"/>
</dbReference>
<organism evidence="8 9">
    <name type="scientific">Virgibacillus profundi</name>
    <dbReference type="NCBI Taxonomy" id="2024555"/>
    <lineage>
        <taxon>Bacteria</taxon>
        <taxon>Bacillati</taxon>
        <taxon>Bacillota</taxon>
        <taxon>Bacilli</taxon>
        <taxon>Bacillales</taxon>
        <taxon>Bacillaceae</taxon>
        <taxon>Virgibacillus</taxon>
    </lineage>
</organism>
<evidence type="ECO:0000256" key="3">
    <source>
        <dbReference type="ARBA" id="ARBA00023082"/>
    </source>
</evidence>
<dbReference type="PANTHER" id="PTHR43133:SF52">
    <property type="entry name" value="ECF RNA POLYMERASE SIGMA FACTOR SIGL"/>
    <property type="match status" value="1"/>
</dbReference>
<dbReference type="InterPro" id="IPR036388">
    <property type="entry name" value="WH-like_DNA-bd_sf"/>
</dbReference>
<dbReference type="InterPro" id="IPR013324">
    <property type="entry name" value="RNA_pol_sigma_r3/r4-like"/>
</dbReference>
<dbReference type="SUPFAM" id="SSF88946">
    <property type="entry name" value="Sigma2 domain of RNA polymerase sigma factors"/>
    <property type="match status" value="1"/>
</dbReference>
<reference evidence="8 9" key="1">
    <citation type="submission" date="2017-08" db="EMBL/GenBank/DDBJ databases">
        <title>Virgibacillus indicus sp. nov. and Virgibacillus profoundi sp. nov, two moderately halophilic bacteria isolated from marine sediment by using the Microfluidic Streak Plate.</title>
        <authorList>
            <person name="Xu B."/>
            <person name="Hu B."/>
            <person name="Wang J."/>
            <person name="Zhu Y."/>
            <person name="Huang L."/>
            <person name="Du W."/>
            <person name="Huang Y."/>
        </authorList>
    </citation>
    <scope>NUCLEOTIDE SEQUENCE [LARGE SCALE GENOMIC DNA]</scope>
    <source>
        <strain evidence="8 9">IO3-P3-H5</strain>
    </source>
</reference>
<dbReference type="Gene3D" id="1.10.10.10">
    <property type="entry name" value="Winged helix-like DNA-binding domain superfamily/Winged helix DNA-binding domain"/>
    <property type="match status" value="1"/>
</dbReference>
<dbReference type="NCBIfam" id="TIGR02937">
    <property type="entry name" value="sigma70-ECF"/>
    <property type="match status" value="1"/>
</dbReference>
<dbReference type="Gene3D" id="1.10.1740.10">
    <property type="match status" value="1"/>
</dbReference>
<name>A0A2A2IIT9_9BACI</name>
<dbReference type="RefSeq" id="WP_095654334.1">
    <property type="nucleotide sequence ID" value="NZ_NPOA01000002.1"/>
</dbReference>
<dbReference type="Pfam" id="PF08281">
    <property type="entry name" value="Sigma70_r4_2"/>
    <property type="match status" value="1"/>
</dbReference>
<comment type="caution">
    <text evidence="8">The sequence shown here is derived from an EMBL/GenBank/DDBJ whole genome shotgun (WGS) entry which is preliminary data.</text>
</comment>
<dbReference type="PANTHER" id="PTHR43133">
    <property type="entry name" value="RNA POLYMERASE ECF-TYPE SIGMA FACTO"/>
    <property type="match status" value="1"/>
</dbReference>
<keyword evidence="4" id="KW-0238">DNA-binding</keyword>
<keyword evidence="9" id="KW-1185">Reference proteome</keyword>
<proteinExistence type="inferred from homology"/>
<dbReference type="Pfam" id="PF04542">
    <property type="entry name" value="Sigma70_r2"/>
    <property type="match status" value="1"/>
</dbReference>
<dbReference type="GO" id="GO:0016987">
    <property type="term" value="F:sigma factor activity"/>
    <property type="evidence" value="ECO:0007669"/>
    <property type="project" value="UniProtKB-KW"/>
</dbReference>
<dbReference type="InterPro" id="IPR007627">
    <property type="entry name" value="RNA_pol_sigma70_r2"/>
</dbReference>
<dbReference type="EMBL" id="NPOA01000002">
    <property type="protein sequence ID" value="PAV31003.1"/>
    <property type="molecule type" value="Genomic_DNA"/>
</dbReference>
<dbReference type="SUPFAM" id="SSF88659">
    <property type="entry name" value="Sigma3 and sigma4 domains of RNA polymerase sigma factors"/>
    <property type="match status" value="1"/>
</dbReference>